<evidence type="ECO:0000313" key="2">
    <source>
        <dbReference type="EMBL" id="UFP94423.1"/>
    </source>
</evidence>
<dbReference type="Gene3D" id="3.90.1570.10">
    <property type="entry name" value="tt1808, chain A"/>
    <property type="match status" value="1"/>
</dbReference>
<accession>A0ABY3PL80</accession>
<dbReference type="SUPFAM" id="SSF52980">
    <property type="entry name" value="Restriction endonuclease-like"/>
    <property type="match status" value="1"/>
</dbReference>
<protein>
    <submittedName>
        <fullName evidence="2">Uma2 family endonuclease</fullName>
    </submittedName>
</protein>
<keyword evidence="2" id="KW-0255">Endonuclease</keyword>
<organism evidence="2 3">
    <name type="scientific">Gloeobacter morelensis MG652769</name>
    <dbReference type="NCBI Taxonomy" id="2781736"/>
    <lineage>
        <taxon>Bacteria</taxon>
        <taxon>Bacillati</taxon>
        <taxon>Cyanobacteriota</taxon>
        <taxon>Cyanophyceae</taxon>
        <taxon>Gloeobacterales</taxon>
        <taxon>Gloeobacteraceae</taxon>
        <taxon>Gloeobacter</taxon>
        <taxon>Gloeobacter morelensis</taxon>
    </lineage>
</organism>
<sequence>MALSKGPGPMSPEQFLRWEREQPQKYEYRYGRIFSMAGGSKSHNLIAVNVTAAIHGHLTDSPCRVFNSDQKVACSPAGPFYYPEVSVSCDDREEPTGYMLRYPCLIVEVLSKNTAEFDRSVKFRDYGKIETLQEYLLLDSQLVAASLYRRQEKNLWQVQLFEAAEVIHLAAIALDIPLRLIYAKVIFDQSE</sequence>
<gene>
    <name evidence="2" type="ORF">ISF26_22215</name>
</gene>
<dbReference type="GO" id="GO:0004519">
    <property type="term" value="F:endonuclease activity"/>
    <property type="evidence" value="ECO:0007669"/>
    <property type="project" value="UniProtKB-KW"/>
</dbReference>
<reference evidence="2 3" key="1">
    <citation type="journal article" date="2021" name="Genome Biol. Evol.">
        <title>Complete Genome Sequencing of a Novel Gloeobacter Species from a Waterfall Cave in Mexico.</title>
        <authorList>
            <person name="Saw J.H."/>
            <person name="Cardona T."/>
            <person name="Montejano G."/>
        </authorList>
    </citation>
    <scope>NUCLEOTIDE SEQUENCE [LARGE SCALE GENOMIC DNA]</scope>
    <source>
        <strain evidence="2">MG652769</strain>
    </source>
</reference>
<feature type="domain" description="Putative restriction endonuclease" evidence="1">
    <location>
        <begin position="12"/>
        <end position="171"/>
    </location>
</feature>
<dbReference type="InterPro" id="IPR012296">
    <property type="entry name" value="Nuclease_put_TT1808"/>
</dbReference>
<keyword evidence="2" id="KW-0378">Hydrolase</keyword>
<dbReference type="Pfam" id="PF05685">
    <property type="entry name" value="Uma2"/>
    <property type="match status" value="1"/>
</dbReference>
<dbReference type="PANTHER" id="PTHR36558">
    <property type="entry name" value="GLR1098 PROTEIN"/>
    <property type="match status" value="1"/>
</dbReference>
<dbReference type="EMBL" id="CP063845">
    <property type="protein sequence ID" value="UFP94423.1"/>
    <property type="molecule type" value="Genomic_DNA"/>
</dbReference>
<keyword evidence="3" id="KW-1185">Reference proteome</keyword>
<keyword evidence="2" id="KW-0540">Nuclease</keyword>
<dbReference type="RefSeq" id="WP_230841478.1">
    <property type="nucleotide sequence ID" value="NZ_CP063845.1"/>
</dbReference>
<evidence type="ECO:0000313" key="3">
    <source>
        <dbReference type="Proteomes" id="UP001054846"/>
    </source>
</evidence>
<dbReference type="InterPro" id="IPR008538">
    <property type="entry name" value="Uma2"/>
</dbReference>
<dbReference type="Proteomes" id="UP001054846">
    <property type="component" value="Chromosome"/>
</dbReference>
<evidence type="ECO:0000259" key="1">
    <source>
        <dbReference type="Pfam" id="PF05685"/>
    </source>
</evidence>
<name>A0ABY3PL80_9CYAN</name>
<dbReference type="PANTHER" id="PTHR36558:SF1">
    <property type="entry name" value="RESTRICTION ENDONUCLEASE DOMAIN-CONTAINING PROTEIN-RELATED"/>
    <property type="match status" value="1"/>
</dbReference>
<dbReference type="InterPro" id="IPR011335">
    <property type="entry name" value="Restrct_endonuc-II-like"/>
</dbReference>
<proteinExistence type="predicted"/>
<dbReference type="CDD" id="cd06260">
    <property type="entry name" value="DUF820-like"/>
    <property type="match status" value="1"/>
</dbReference>